<dbReference type="AlphaFoldDB" id="A0A8I0FBS3"/>
<sequence length="174" mass="17448">SQSTTASQSQVNAGGRTSIVATGAGDQSNINIIGSDVLGQQGTRLAADNNVNIKAAEQNHLEESKNESAGWNAGVAVSYGSNGLAFGVTAGGNVGKGKGDGSETSYLTSHVGSKDSLTTISSGNATNIIGGQVQGKGVQIEADNLNVESLQNKADYKSKQQNVSGQATVGYGAS</sequence>
<dbReference type="InterPro" id="IPR025157">
    <property type="entry name" value="Hemagglutinin_rpt"/>
</dbReference>
<accession>A0A8I0FBS3</accession>
<feature type="region of interest" description="Disordered" evidence="1">
    <location>
        <begin position="153"/>
        <end position="174"/>
    </location>
</feature>
<dbReference type="Proteomes" id="UP000634608">
    <property type="component" value="Unassembled WGS sequence"/>
</dbReference>
<feature type="region of interest" description="Disordered" evidence="1">
    <location>
        <begin position="1"/>
        <end position="22"/>
    </location>
</feature>
<dbReference type="Pfam" id="PF13332">
    <property type="entry name" value="Fil_haemagg_2"/>
    <property type="match status" value="1"/>
</dbReference>
<feature type="compositionally biased region" description="Polar residues" evidence="1">
    <location>
        <begin position="1"/>
        <end position="12"/>
    </location>
</feature>
<evidence type="ECO:0000313" key="3">
    <source>
        <dbReference type="Proteomes" id="UP000634608"/>
    </source>
</evidence>
<protein>
    <submittedName>
        <fullName evidence="2">Hemagglutinin repeat-containing protein</fullName>
    </submittedName>
</protein>
<dbReference type="RefSeq" id="WP_188147774.1">
    <property type="nucleotide sequence ID" value="NZ_JACSVK010000609.1"/>
</dbReference>
<evidence type="ECO:0000313" key="2">
    <source>
        <dbReference type="EMBL" id="MBD0222624.1"/>
    </source>
</evidence>
<comment type="caution">
    <text evidence="2">The sequence shown here is derived from an EMBL/GenBank/DDBJ whole genome shotgun (WGS) entry which is preliminary data.</text>
</comment>
<reference evidence="2" key="1">
    <citation type="submission" date="2020-08" db="EMBL/GenBank/DDBJ databases">
        <title>Diversity of carbapenem-resistant Acinetobacter baumannii and bacteriophage-mediated spread of the Oxa23 carbapenemase.</title>
        <authorList>
            <person name="Abouelfetouh A."/>
            <person name="Mattock J."/>
            <person name="Turner D."/>
            <person name="Li E."/>
            <person name="Evans B.A."/>
        </authorList>
    </citation>
    <scope>NUCLEOTIDE SEQUENCE</scope>
    <source>
        <strain evidence="2">A86</strain>
    </source>
</reference>
<feature type="non-terminal residue" evidence="2">
    <location>
        <position position="1"/>
    </location>
</feature>
<feature type="non-terminal residue" evidence="2">
    <location>
        <position position="174"/>
    </location>
</feature>
<name>A0A8I0FBS3_ACIBA</name>
<evidence type="ECO:0000256" key="1">
    <source>
        <dbReference type="SAM" id="MobiDB-lite"/>
    </source>
</evidence>
<organism evidence="2 3">
    <name type="scientific">Acinetobacter baumannii</name>
    <dbReference type="NCBI Taxonomy" id="470"/>
    <lineage>
        <taxon>Bacteria</taxon>
        <taxon>Pseudomonadati</taxon>
        <taxon>Pseudomonadota</taxon>
        <taxon>Gammaproteobacteria</taxon>
        <taxon>Moraxellales</taxon>
        <taxon>Moraxellaceae</taxon>
        <taxon>Acinetobacter</taxon>
        <taxon>Acinetobacter calcoaceticus/baumannii complex</taxon>
    </lineage>
</organism>
<dbReference type="EMBL" id="JACSVK010000609">
    <property type="protein sequence ID" value="MBD0222624.1"/>
    <property type="molecule type" value="Genomic_DNA"/>
</dbReference>
<gene>
    <name evidence="2" type="ORF">IAG11_22640</name>
</gene>
<proteinExistence type="predicted"/>
<dbReference type="GO" id="GO:0003824">
    <property type="term" value="F:catalytic activity"/>
    <property type="evidence" value="ECO:0007669"/>
    <property type="project" value="UniProtKB-ARBA"/>
</dbReference>